<evidence type="ECO:0000313" key="3">
    <source>
        <dbReference type="Proteomes" id="UP000247233"/>
    </source>
</evidence>
<sequence length="128" mass="13684">MDPLRPQHRHHSLCLSLGAPGSWLLALGLWLLGYWILRWSWSAGRPECGRSGSSPSPGCFLGKVQKGDCKPGVTTEYLVDASMDGAGCWQRSPSQKEGVAAIYRATGQSARPHHLIRSTPAGSGISTG</sequence>
<dbReference type="Proteomes" id="UP000247233">
    <property type="component" value="Unassembled WGS sequence"/>
</dbReference>
<accession>A0A317WR23</accession>
<keyword evidence="1" id="KW-0472">Membrane</keyword>
<gene>
    <name evidence="2" type="ORF">BO70DRAFT_201169</name>
</gene>
<keyword evidence="1" id="KW-1133">Transmembrane helix</keyword>
<feature type="transmembrane region" description="Helical" evidence="1">
    <location>
        <begin position="20"/>
        <end position="37"/>
    </location>
</feature>
<reference evidence="2 3" key="1">
    <citation type="submission" date="2016-12" db="EMBL/GenBank/DDBJ databases">
        <title>The genomes of Aspergillus section Nigri reveals drivers in fungal speciation.</title>
        <authorList>
            <consortium name="DOE Joint Genome Institute"/>
            <person name="Vesth T.C."/>
            <person name="Nybo J."/>
            <person name="Theobald S."/>
            <person name="Brandl J."/>
            <person name="Frisvad J.C."/>
            <person name="Nielsen K.F."/>
            <person name="Lyhne E.K."/>
            <person name="Kogle M.E."/>
            <person name="Kuo A."/>
            <person name="Riley R."/>
            <person name="Clum A."/>
            <person name="Nolan M."/>
            <person name="Lipzen A."/>
            <person name="Salamov A."/>
            <person name="Henrissat B."/>
            <person name="Wiebenga A."/>
            <person name="De Vries R.P."/>
            <person name="Grigoriev I.V."/>
            <person name="Mortensen U.H."/>
            <person name="Andersen M.R."/>
            <person name="Baker S.E."/>
        </authorList>
    </citation>
    <scope>NUCLEOTIDE SEQUENCE [LARGE SCALE GENOMIC DNA]</scope>
    <source>
        <strain evidence="2 3">CBS 117.55</strain>
    </source>
</reference>
<dbReference type="GeneID" id="37060829"/>
<evidence type="ECO:0000256" key="1">
    <source>
        <dbReference type="SAM" id="Phobius"/>
    </source>
</evidence>
<proteinExistence type="predicted"/>
<organism evidence="2 3">
    <name type="scientific">Aspergillus heteromorphus CBS 117.55</name>
    <dbReference type="NCBI Taxonomy" id="1448321"/>
    <lineage>
        <taxon>Eukaryota</taxon>
        <taxon>Fungi</taxon>
        <taxon>Dikarya</taxon>
        <taxon>Ascomycota</taxon>
        <taxon>Pezizomycotina</taxon>
        <taxon>Eurotiomycetes</taxon>
        <taxon>Eurotiomycetidae</taxon>
        <taxon>Eurotiales</taxon>
        <taxon>Aspergillaceae</taxon>
        <taxon>Aspergillus</taxon>
        <taxon>Aspergillus subgen. Circumdati</taxon>
    </lineage>
</organism>
<dbReference type="VEuPathDB" id="FungiDB:BO70DRAFT_201169"/>
<name>A0A317WR23_9EURO</name>
<protein>
    <submittedName>
        <fullName evidence="2">Uncharacterized protein</fullName>
    </submittedName>
</protein>
<keyword evidence="1" id="KW-0812">Transmembrane</keyword>
<keyword evidence="3" id="KW-1185">Reference proteome</keyword>
<evidence type="ECO:0000313" key="2">
    <source>
        <dbReference type="EMBL" id="PWY87722.1"/>
    </source>
</evidence>
<dbReference type="EMBL" id="MSFL01000006">
    <property type="protein sequence ID" value="PWY87722.1"/>
    <property type="molecule type" value="Genomic_DNA"/>
</dbReference>
<comment type="caution">
    <text evidence="2">The sequence shown here is derived from an EMBL/GenBank/DDBJ whole genome shotgun (WGS) entry which is preliminary data.</text>
</comment>
<dbReference type="RefSeq" id="XP_025401605.1">
    <property type="nucleotide sequence ID" value="XM_025538592.1"/>
</dbReference>
<dbReference type="AlphaFoldDB" id="A0A317WR23"/>